<feature type="compositionally biased region" description="Polar residues" evidence="1">
    <location>
        <begin position="589"/>
        <end position="598"/>
    </location>
</feature>
<feature type="compositionally biased region" description="Low complexity" evidence="1">
    <location>
        <begin position="923"/>
        <end position="935"/>
    </location>
</feature>
<dbReference type="Pfam" id="PF16059">
    <property type="entry name" value="MGA_dom"/>
    <property type="match status" value="1"/>
</dbReference>
<proteinExistence type="predicted"/>
<dbReference type="InterPro" id="IPR032060">
    <property type="entry name" value="MGA_dom"/>
</dbReference>
<sequence length="1358" mass="152220">MPLLNKEVEDFPEDGSSDMGSSMSSEYRFRLQLMNDNVNDTPPPISPNSTAFDPGLRRGQVKIIRTGDTMHVLTYEVGGKPMITSYAKPLSSTWREASPRPRIDMSPIRSNFKIEGESAIRTISRYCFPSCIEAQLDNLTLQEILSQAQILAEKWLNASDNGLNESHKAFLRNQFLPAKLETVVMRDWEILVDIFETHHLWKIEQSMYDSSPNVVEVSYKKSSCVKTLPRLRLAKKRKEDLKNYEAFVDMGERLDLQGLRKKRGKLYTYVINHEKAERLTAKSMYYSNYNMAPIRRKSHVSKVARHSSNSYIKTAAQVKLAKKKAIKANRLLKNAKSDKNSDKLNPRRDKPMAKIRSQIRKIDRFAKMNGESFHNAALTLSKNRGLSNAPIRVVAQNVNDSDAGHNIPRSSDSEPYLAIREKDLDLGLEGVCFDADVAELANSMVETDLEDLEGLGRYQPELNISNASDQGAGSMVEALHAAINYVPEYPDEPFVEKSFQDIASMDDGLLEAIDTTLGVDIDVTNLMGNNTNVSKEEIFLMTGLTAAEHRAFDSLGQQLISSEAAQKGDSTPKDISQAKRAEPQGKASDATNSCTDNVSPLADCHENSSSSSNSNATSDNQEKEAVSVKKIPDEGTTTPTPPPSPRKDTPKSNHVAVVADDSLCENVPTSTQVPLRVAKEFTDCSTNKTMSTKSNAQRKSEMNLSKSDNTVSVNTHRKSMPAALIHANGRGQEATNPASKKAKTLLQCTLTGSYWQIPENKFPCNRPKRANAGALMTTKSGSRNRDRDNSSTEPCPPGKRRNSKVHKVWAGKFTKKSNYAITPDDMIVSKKAALRCILSIPDEICPTSHEEFLHKHRRFFGDVDMSELQELINKFKPKVEVTAALATIPPRKSGMEKYLKRLAAKRTTKRSVDPSGKDMVTPETTAAAESDASSETKVKLQPVKAQTITHPVPKPKPYARHKKFEEDEKIEIIKLENNQILADGVIYNVDHENYLKEKDVEVPYDDHQFSPPDLAMQETAEMVKVKCNGSRKLPYCVYGCVCESIDQAERETKLHCGKLKCMLECSCNASCWTKEDADIRSRLRPRVSMLNWSSRLNYLDALISPEREKEPPASKNNEGKAAPLQGYGRIKRNIVPPKRNNDFVSHSPSKKFRDASSRPLTRQTNKIPPFKAIGNRLRLKRQQFLRPMKNSHLKDDRLKLKLQNSPRLKSEEVEVTHARDSGLSNEVERIPRQAYSRINLQRNAIQRRTALQASIDTLNAKSKRNLMAGVDYSLEGTGPVIPPDLMARFAPFMEIQFRPKPDKCIPLLSDSEDSTEDENDEEYANITYKRAPIFVTKTEETFSTPVIVSYRSCQDGSP</sequence>
<evidence type="ECO:0000313" key="4">
    <source>
        <dbReference type="Proteomes" id="UP000708208"/>
    </source>
</evidence>
<dbReference type="OrthoDB" id="6119313at2759"/>
<feature type="compositionally biased region" description="Basic and acidic residues" evidence="1">
    <location>
        <begin position="620"/>
        <end position="633"/>
    </location>
</feature>
<feature type="region of interest" description="Disordered" evidence="1">
    <location>
        <begin position="1"/>
        <end position="23"/>
    </location>
</feature>
<feature type="region of interest" description="Disordered" evidence="1">
    <location>
        <begin position="563"/>
        <end position="652"/>
    </location>
</feature>
<organism evidence="3 4">
    <name type="scientific">Allacma fusca</name>
    <dbReference type="NCBI Taxonomy" id="39272"/>
    <lineage>
        <taxon>Eukaryota</taxon>
        <taxon>Metazoa</taxon>
        <taxon>Ecdysozoa</taxon>
        <taxon>Arthropoda</taxon>
        <taxon>Hexapoda</taxon>
        <taxon>Collembola</taxon>
        <taxon>Symphypleona</taxon>
        <taxon>Sminthuridae</taxon>
        <taxon>Allacma</taxon>
    </lineage>
</organism>
<feature type="region of interest" description="Disordered" evidence="1">
    <location>
        <begin position="776"/>
        <end position="804"/>
    </location>
</feature>
<accession>A0A8J2PQ85</accession>
<evidence type="ECO:0000256" key="1">
    <source>
        <dbReference type="SAM" id="MobiDB-lite"/>
    </source>
</evidence>
<evidence type="ECO:0000259" key="2">
    <source>
        <dbReference type="Pfam" id="PF16059"/>
    </source>
</evidence>
<name>A0A8J2PQ85_9HEXA</name>
<feature type="domain" description="MGA conserved" evidence="2">
    <location>
        <begin position="1035"/>
        <end position="1068"/>
    </location>
</feature>
<keyword evidence="4" id="KW-1185">Reference proteome</keyword>
<reference evidence="3" key="1">
    <citation type="submission" date="2021-06" db="EMBL/GenBank/DDBJ databases">
        <authorList>
            <person name="Hodson N. C."/>
            <person name="Mongue J. A."/>
            <person name="Jaron S. K."/>
        </authorList>
    </citation>
    <scope>NUCLEOTIDE SEQUENCE</scope>
</reference>
<feature type="region of interest" description="Disordered" evidence="1">
    <location>
        <begin position="905"/>
        <end position="942"/>
    </location>
</feature>
<protein>
    <recommendedName>
        <fullName evidence="2">MGA conserved domain-containing protein</fullName>
    </recommendedName>
</protein>
<dbReference type="EMBL" id="CAJVCH010529340">
    <property type="protein sequence ID" value="CAG7823391.1"/>
    <property type="molecule type" value="Genomic_DNA"/>
</dbReference>
<feature type="region of interest" description="Disordered" evidence="1">
    <location>
        <begin position="688"/>
        <end position="709"/>
    </location>
</feature>
<feature type="compositionally biased region" description="Basic and acidic residues" evidence="1">
    <location>
        <begin position="570"/>
        <end position="583"/>
    </location>
</feature>
<comment type="caution">
    <text evidence="3">The sequence shown here is derived from an EMBL/GenBank/DDBJ whole genome shotgun (WGS) entry which is preliminary data.</text>
</comment>
<feature type="region of interest" description="Disordered" evidence="1">
    <location>
        <begin position="1107"/>
        <end position="1166"/>
    </location>
</feature>
<dbReference type="Proteomes" id="UP000708208">
    <property type="component" value="Unassembled WGS sequence"/>
</dbReference>
<gene>
    <name evidence="3" type="ORF">AFUS01_LOCUS33611</name>
</gene>
<evidence type="ECO:0000313" key="3">
    <source>
        <dbReference type="EMBL" id="CAG7823391.1"/>
    </source>
</evidence>